<dbReference type="OrthoDB" id="3173428at2"/>
<proteinExistence type="predicted"/>
<evidence type="ECO:0008006" key="3">
    <source>
        <dbReference type="Google" id="ProtNLM"/>
    </source>
</evidence>
<gene>
    <name evidence="1" type="ORF">FQY83_12630</name>
</gene>
<reference evidence="1 2" key="1">
    <citation type="journal article" date="2008" name="Int. J. Syst. Evol. Microbiol.">
        <title>Luteimonas marina sp. nov., isolated from seawater.</title>
        <authorList>
            <person name="Baik K.S."/>
            <person name="Park S.C."/>
            <person name="Kim M.S."/>
            <person name="Kim E.M."/>
            <person name="Park C."/>
            <person name="Chun J."/>
            <person name="Seong C.N."/>
        </authorList>
    </citation>
    <scope>NUCLEOTIDE SEQUENCE [LARGE SCALE GENOMIC DNA]</scope>
    <source>
        <strain evidence="1 2">FR1330</strain>
    </source>
</reference>
<dbReference type="Proteomes" id="UP000319980">
    <property type="component" value="Unassembled WGS sequence"/>
</dbReference>
<dbReference type="AlphaFoldDB" id="A0A5C5U087"/>
<organism evidence="1 2">
    <name type="scientific">Luteimonas marina</name>
    <dbReference type="NCBI Taxonomy" id="488485"/>
    <lineage>
        <taxon>Bacteria</taxon>
        <taxon>Pseudomonadati</taxon>
        <taxon>Pseudomonadota</taxon>
        <taxon>Gammaproteobacteria</taxon>
        <taxon>Lysobacterales</taxon>
        <taxon>Lysobacteraceae</taxon>
        <taxon>Luteimonas</taxon>
    </lineage>
</organism>
<name>A0A5C5U087_9GAMM</name>
<accession>A0A5C5U087</accession>
<keyword evidence="2" id="KW-1185">Reference proteome</keyword>
<evidence type="ECO:0000313" key="2">
    <source>
        <dbReference type="Proteomes" id="UP000319980"/>
    </source>
</evidence>
<dbReference type="RefSeq" id="WP_146388315.1">
    <property type="nucleotide sequence ID" value="NZ_VOHK01000005.1"/>
</dbReference>
<protein>
    <recommendedName>
        <fullName evidence="3">Amidohydrolase family protein</fullName>
    </recommendedName>
</protein>
<comment type="caution">
    <text evidence="1">The sequence shown here is derived from an EMBL/GenBank/DDBJ whole genome shotgun (WGS) entry which is preliminary data.</text>
</comment>
<evidence type="ECO:0000313" key="1">
    <source>
        <dbReference type="EMBL" id="TWT19199.1"/>
    </source>
</evidence>
<dbReference type="EMBL" id="VOHK01000005">
    <property type="protein sequence ID" value="TWT19199.1"/>
    <property type="molecule type" value="Genomic_DNA"/>
</dbReference>
<sequence length="66" mass="7473">MRKRWRRSRAPWSDSTRRRAPGYLADLAVLSQDVLDEAAVPAQDLPKTRSLLTVIGGDVVWHDPAF</sequence>